<dbReference type="AlphaFoldDB" id="A0A975GKI9"/>
<keyword evidence="2" id="KW-1133">Transmembrane helix</keyword>
<dbReference type="KEGG" id="dmm:dnm_005680"/>
<feature type="transmembrane region" description="Helical" evidence="2">
    <location>
        <begin position="39"/>
        <end position="60"/>
    </location>
</feature>
<dbReference type="Pfam" id="PF13646">
    <property type="entry name" value="HEAT_2"/>
    <property type="match status" value="6"/>
</dbReference>
<accession>A0A975GKI9</accession>
<dbReference type="SMART" id="SM00567">
    <property type="entry name" value="EZ_HEAT"/>
    <property type="match status" value="14"/>
</dbReference>
<evidence type="ECO:0000256" key="1">
    <source>
        <dbReference type="ARBA" id="ARBA00045876"/>
    </source>
</evidence>
<dbReference type="PANTHER" id="PTHR12697">
    <property type="entry name" value="PBS LYASE HEAT-LIKE PROTEIN"/>
    <property type="match status" value="1"/>
</dbReference>
<dbReference type="PROSITE" id="PS50077">
    <property type="entry name" value="HEAT_REPEAT"/>
    <property type="match status" value="4"/>
</dbReference>
<evidence type="ECO:0000256" key="2">
    <source>
        <dbReference type="SAM" id="Phobius"/>
    </source>
</evidence>
<keyword evidence="2" id="KW-0812">Transmembrane</keyword>
<dbReference type="Gene3D" id="1.25.10.10">
    <property type="entry name" value="Leucine-rich Repeat Variant"/>
    <property type="match status" value="5"/>
</dbReference>
<dbReference type="GO" id="GO:0016491">
    <property type="term" value="F:oxidoreductase activity"/>
    <property type="evidence" value="ECO:0007669"/>
    <property type="project" value="TreeGrafter"/>
</dbReference>
<feature type="transmembrane region" description="Helical" evidence="2">
    <location>
        <begin position="67"/>
        <end position="87"/>
    </location>
</feature>
<feature type="transmembrane region" description="Helical" evidence="2">
    <location>
        <begin position="7"/>
        <end position="27"/>
    </location>
</feature>
<gene>
    <name evidence="3" type="ORF">dnm_005680</name>
</gene>
<dbReference type="RefSeq" id="WP_207680999.1">
    <property type="nucleotide sequence ID" value="NZ_CP061800.1"/>
</dbReference>
<evidence type="ECO:0000313" key="4">
    <source>
        <dbReference type="Proteomes" id="UP000663722"/>
    </source>
</evidence>
<dbReference type="SUPFAM" id="SSF48371">
    <property type="entry name" value="ARM repeat"/>
    <property type="match status" value="2"/>
</dbReference>
<comment type="function">
    <text evidence="1">Catalyzes the hydroxylation of the N(6)-(4-aminobutyl)-L-lysine intermediate produced by deoxyhypusine synthase/DHPS on a critical lysine of the eukaryotic translation initiation factor 5A/eIF-5A. This is the second step of the post-translational modification of that lysine into an unusual amino acid residue named hypusine. Hypusination is unique to mature eIF-5A factor and is essential for its function.</text>
</comment>
<keyword evidence="2" id="KW-0472">Membrane</keyword>
<name>A0A975GKI9_9BACT</name>
<dbReference type="InterPro" id="IPR011989">
    <property type="entry name" value="ARM-like"/>
</dbReference>
<proteinExistence type="predicted"/>
<feature type="transmembrane region" description="Helical" evidence="2">
    <location>
        <begin position="185"/>
        <end position="209"/>
    </location>
</feature>
<protein>
    <submittedName>
        <fullName evidence="3">HEAT repeat domain-containing protein</fullName>
    </submittedName>
</protein>
<dbReference type="Pfam" id="PF03130">
    <property type="entry name" value="HEAT_PBS"/>
    <property type="match status" value="1"/>
</dbReference>
<dbReference type="InterPro" id="IPR004155">
    <property type="entry name" value="PBS_lyase_HEAT"/>
</dbReference>
<evidence type="ECO:0000313" key="3">
    <source>
        <dbReference type="EMBL" id="QTA84570.1"/>
    </source>
</evidence>
<keyword evidence="4" id="KW-1185">Reference proteome</keyword>
<feature type="transmembrane region" description="Helical" evidence="2">
    <location>
        <begin position="141"/>
        <end position="165"/>
    </location>
</feature>
<dbReference type="EMBL" id="CP061800">
    <property type="protein sequence ID" value="QTA84570.1"/>
    <property type="molecule type" value="Genomic_DNA"/>
</dbReference>
<organism evidence="3 4">
    <name type="scientific">Desulfonema magnum</name>
    <dbReference type="NCBI Taxonomy" id="45655"/>
    <lineage>
        <taxon>Bacteria</taxon>
        <taxon>Pseudomonadati</taxon>
        <taxon>Thermodesulfobacteriota</taxon>
        <taxon>Desulfobacteria</taxon>
        <taxon>Desulfobacterales</taxon>
        <taxon>Desulfococcaceae</taxon>
        <taxon>Desulfonema</taxon>
    </lineage>
</organism>
<sequence>MQKLDKYIKPVFIFLSLAYVAAAFFLEEQIASVFKDQKILLWISIGLSAFNISILMIHLFRRNTIPLSIILLNAAQLGVFFLMHIQIHTILGQEAYSYPSHPLLSDWLKFIGVYILNAADLLDATDAYGLSLQKIVHQNTLAGLGLFGMSLVISLFILGAIFRAVSRGSKTQLPSAIAKWAGPGGLAVAIVMMAVFGWNANGGLINWFLWLLDNMLRTLDVGDAFQIFGWQIQNPKMDMTSASAAVFFRFIILFYAIILLNRVYLHITKKLKSVDDLAAICLSSEHSSEDRISAIKSLEELGTFADSAIPHLVKTLTDSNRDIRNAAAEALGEIDSEWSQSEAAQSVVSDLVKTLSDKDKNARNAAAEALEKIDPQWSQSEAAREVIPNLTSALFHQDKDIRIASVTALGEIGPAAEKAVSQLVKMLSDNDKDVRYAVAGTLGKIGSVTDAAIPHLIKVLADSHVRDAATEALEKIGPVSVPELVNALTDQEEDIRKGAADALENIDPQWREGETVSEAVPHLQEIVRDSFSSDRGAAVEALGVIRSPEVVPHLINVLTDGEEQVRNAAKDALENIDPQWAQTESARNAIPEFMKALTEADKKVRESARQALKKVHPKWRQSETARKAIPQFVKSLSNPLNTIRIAGAESLGEIGPPAEKALPYLVRALTDKDKDVRDTAKESLEKIDPKWRESDSTAKSIPGLIKELANNDWRIRNAVAEALGKMESSAAKAIPYLVKMLTDSDKRVRSTVIGTLEKIDGKWRESQGTRKALAYFVKSLGDSQGIVRISAVEALGEIGPAAAQTAPYLIKAMKDTVIDVQSAAKEALKKVDPDGKLRDQDLGGGDRYIPKAAEKVLGEIDPESPEAIPHLVKQLADGDRKIRVTAKEVLEKIDPKWRKNKNAHRAIPHLMNALSDSNWAIRSSAIEALGEFGPLVAKLVVPRFKKAMATDSSVDVQSAAKKALKKIGN</sequence>
<reference evidence="3" key="1">
    <citation type="journal article" date="2021" name="Microb. Physiol.">
        <title>Proteogenomic Insights into the Physiology of Marine, Sulfate-Reducing, Filamentous Desulfonema limicola and Desulfonema magnum.</title>
        <authorList>
            <person name="Schnaars V."/>
            <person name="Wohlbrand L."/>
            <person name="Scheve S."/>
            <person name="Hinrichs C."/>
            <person name="Reinhardt R."/>
            <person name="Rabus R."/>
        </authorList>
    </citation>
    <scope>NUCLEOTIDE SEQUENCE</scope>
    <source>
        <strain evidence="3">4be13</strain>
    </source>
</reference>
<feature type="transmembrane region" description="Helical" evidence="2">
    <location>
        <begin position="246"/>
        <end position="265"/>
    </location>
</feature>
<dbReference type="PANTHER" id="PTHR12697:SF5">
    <property type="entry name" value="DEOXYHYPUSINE HYDROXYLASE"/>
    <property type="match status" value="1"/>
</dbReference>
<dbReference type="InterPro" id="IPR021133">
    <property type="entry name" value="HEAT_type_2"/>
</dbReference>
<dbReference type="Proteomes" id="UP000663722">
    <property type="component" value="Chromosome"/>
</dbReference>
<feature type="transmembrane region" description="Helical" evidence="2">
    <location>
        <begin position="107"/>
        <end position="129"/>
    </location>
</feature>
<dbReference type="InterPro" id="IPR016024">
    <property type="entry name" value="ARM-type_fold"/>
</dbReference>